<organism evidence="1 2">
    <name type="scientific">Candidatus [Bacteroides] periocalifornicus</name>
    <dbReference type="NCBI Taxonomy" id="1702214"/>
    <lineage>
        <taxon>Bacteria</taxon>
        <taxon>Pseudomonadati</taxon>
        <taxon>Bacteroidota</taxon>
    </lineage>
</organism>
<dbReference type="InterPro" id="IPR014985">
    <property type="entry name" value="WbqC"/>
</dbReference>
<evidence type="ECO:0000313" key="1">
    <source>
        <dbReference type="EMBL" id="KQM08223.1"/>
    </source>
</evidence>
<sequence>MAANSNSNRAVLLTTAYLPPLPYLLACYTAERIVLEGHEHYQKQSYRNRAEIATALGKLSLVVPVKLPHGHGSPIATVEVDYATPWPRLHLGALQAAYAKTPYYAHYIGGLEAIIRSRHTLLLELNAQLLQYLLQAFGLQRPVGYTEGYEPTPPQGYTDLRNAFHPKHPALPGPSYYQPFAERVGFIPNLAAVDLLFNEGPHALPYMLQADE</sequence>
<dbReference type="EMBL" id="LIIK01000054">
    <property type="protein sequence ID" value="KQM08223.1"/>
    <property type="molecule type" value="Genomic_DNA"/>
</dbReference>
<evidence type="ECO:0000313" key="2">
    <source>
        <dbReference type="Proteomes" id="UP000054172"/>
    </source>
</evidence>
<keyword evidence="2" id="KW-1185">Reference proteome</keyword>
<dbReference type="Proteomes" id="UP000054172">
    <property type="component" value="Unassembled WGS sequence"/>
</dbReference>
<reference evidence="1" key="1">
    <citation type="submission" date="2015-08" db="EMBL/GenBank/DDBJ databases">
        <title>Candidatus Bacteriodes Periocalifornicus.</title>
        <authorList>
            <person name="McLean J.S."/>
            <person name="Kelley S."/>
        </authorList>
    </citation>
    <scope>NUCLEOTIDE SEQUENCE [LARGE SCALE GENOMIC DNA]</scope>
    <source>
        <strain evidence="1">12B</strain>
    </source>
</reference>
<dbReference type="PATRIC" id="fig|1702214.3.peg.1855"/>
<dbReference type="STRING" id="1702214.AL399_08525"/>
<name>A0A0Q4AZA2_9BACT</name>
<proteinExistence type="predicted"/>
<dbReference type="AlphaFoldDB" id="A0A0Q4AZA2"/>
<comment type="caution">
    <text evidence="1">The sequence shown here is derived from an EMBL/GenBank/DDBJ whole genome shotgun (WGS) entry which is preliminary data.</text>
</comment>
<gene>
    <name evidence="1" type="ORF">AL399_08525</name>
</gene>
<evidence type="ECO:0008006" key="3">
    <source>
        <dbReference type="Google" id="ProtNLM"/>
    </source>
</evidence>
<accession>A0A0Q4AZA2</accession>
<protein>
    <recommendedName>
        <fullName evidence="3">WbqC-like protein</fullName>
    </recommendedName>
</protein>
<dbReference type="Pfam" id="PF08889">
    <property type="entry name" value="WbqC"/>
    <property type="match status" value="1"/>
</dbReference>